<name>A0A087E9N0_9BIFI</name>
<dbReference type="STRING" id="77635.BISU_0488"/>
<evidence type="ECO:0000313" key="2">
    <source>
        <dbReference type="Proteomes" id="UP000029055"/>
    </source>
</evidence>
<accession>A0A087E9N0</accession>
<dbReference type="AlphaFoldDB" id="A0A087E9N0"/>
<organism evidence="1 2">
    <name type="scientific">Bifidobacterium subtile</name>
    <dbReference type="NCBI Taxonomy" id="77635"/>
    <lineage>
        <taxon>Bacteria</taxon>
        <taxon>Bacillati</taxon>
        <taxon>Actinomycetota</taxon>
        <taxon>Actinomycetes</taxon>
        <taxon>Bifidobacteriales</taxon>
        <taxon>Bifidobacteriaceae</taxon>
        <taxon>Bifidobacterium</taxon>
    </lineage>
</organism>
<proteinExistence type="predicted"/>
<dbReference type="Proteomes" id="UP000029055">
    <property type="component" value="Unassembled WGS sequence"/>
</dbReference>
<protein>
    <submittedName>
        <fullName evidence="1">Uncharacterized protein</fullName>
    </submittedName>
</protein>
<keyword evidence="2" id="KW-1185">Reference proteome</keyword>
<dbReference type="eggNOG" id="ENOG50332FD">
    <property type="taxonomic scope" value="Bacteria"/>
</dbReference>
<reference evidence="1 2" key="1">
    <citation type="submission" date="2014-03" db="EMBL/GenBank/DDBJ databases">
        <title>Genomics of Bifidobacteria.</title>
        <authorList>
            <person name="Ventura M."/>
            <person name="Milani C."/>
            <person name="Lugli G.A."/>
        </authorList>
    </citation>
    <scope>NUCLEOTIDE SEQUENCE [LARGE SCALE GENOMIC DNA]</scope>
    <source>
        <strain evidence="1 2">LMG 11597</strain>
    </source>
</reference>
<dbReference type="RefSeq" id="WP_024462906.1">
    <property type="nucleotide sequence ID" value="NZ_CP062939.1"/>
</dbReference>
<comment type="caution">
    <text evidence="1">The sequence shown here is derived from an EMBL/GenBank/DDBJ whole genome shotgun (WGS) entry which is preliminary data.</text>
</comment>
<sequence length="118" mass="13347">MHENWIEYRREGDHERLGWIVSEGDGFVAIDLLGERRTWPVDWMAAERCLDELGLSYLFEPYEMLTEAGAWVPVRIVNASPSAIEVKSEDYGAIDAPSTAWKLPFPKPAVLRPTAGTQ</sequence>
<gene>
    <name evidence="1" type="ORF">BISU_0488</name>
</gene>
<dbReference type="EMBL" id="JGZR01000003">
    <property type="protein sequence ID" value="KFJ04481.1"/>
    <property type="molecule type" value="Genomic_DNA"/>
</dbReference>
<evidence type="ECO:0000313" key="1">
    <source>
        <dbReference type="EMBL" id="KFJ04481.1"/>
    </source>
</evidence>